<name>A0ABQ3UME0_9CHLR</name>
<reference evidence="2 3" key="1">
    <citation type="journal article" date="2021" name="Int. J. Syst. Evol. Microbiol.">
        <title>Reticulibacter mediterranei gen. nov., sp. nov., within the new family Reticulibacteraceae fam. nov., and Ktedonospora formicarum gen. nov., sp. nov., Ktedonobacter robiniae sp. nov., Dictyobacter formicarum sp. nov. and Dictyobacter arantiisoli sp. nov., belonging to the class Ktedonobacteria.</title>
        <authorList>
            <person name="Yabe S."/>
            <person name="Zheng Y."/>
            <person name="Wang C.M."/>
            <person name="Sakai Y."/>
            <person name="Abe K."/>
            <person name="Yokota A."/>
            <person name="Donadio S."/>
            <person name="Cavaletti L."/>
            <person name="Monciardini P."/>
        </authorList>
    </citation>
    <scope>NUCLEOTIDE SEQUENCE [LARGE SCALE GENOMIC DNA]</scope>
    <source>
        <strain evidence="2 3">SOSP1-30</strain>
    </source>
</reference>
<comment type="caution">
    <text evidence="2">The sequence shown here is derived from an EMBL/GenBank/DDBJ whole genome shotgun (WGS) entry which is preliminary data.</text>
</comment>
<accession>A0ABQ3UME0</accession>
<evidence type="ECO:0000313" key="2">
    <source>
        <dbReference type="EMBL" id="GHO53916.1"/>
    </source>
</evidence>
<evidence type="ECO:0000259" key="1">
    <source>
        <dbReference type="Pfam" id="PF01261"/>
    </source>
</evidence>
<evidence type="ECO:0000313" key="3">
    <source>
        <dbReference type="Proteomes" id="UP000654345"/>
    </source>
</evidence>
<dbReference type="PANTHER" id="PTHR12110:SF41">
    <property type="entry name" value="INOSOSE DEHYDRATASE"/>
    <property type="match status" value="1"/>
</dbReference>
<dbReference type="InterPro" id="IPR050312">
    <property type="entry name" value="IolE/XylAMocC-like"/>
</dbReference>
<dbReference type="Pfam" id="PF01261">
    <property type="entry name" value="AP_endonuc_2"/>
    <property type="match status" value="1"/>
</dbReference>
<dbReference type="InterPro" id="IPR036237">
    <property type="entry name" value="Xyl_isomerase-like_sf"/>
</dbReference>
<dbReference type="EMBL" id="BNJG01000001">
    <property type="protein sequence ID" value="GHO53916.1"/>
    <property type="molecule type" value="Genomic_DNA"/>
</dbReference>
<dbReference type="SUPFAM" id="SSF51658">
    <property type="entry name" value="Xylose isomerase-like"/>
    <property type="match status" value="1"/>
</dbReference>
<dbReference type="Proteomes" id="UP000654345">
    <property type="component" value="Unassembled WGS sequence"/>
</dbReference>
<dbReference type="InterPro" id="IPR013022">
    <property type="entry name" value="Xyl_isomerase-like_TIM-brl"/>
</dbReference>
<proteinExistence type="predicted"/>
<keyword evidence="2" id="KW-0413">Isomerase</keyword>
<sequence>MSMQVGLQLYTVRDQTAQDFKGTIRKVAQLGYQGVEFAGYGDLSAEELRGLLQETGLKVAGSHVGYHLLQADSAREIEYCRQIGCPYLIVPYMSREDLNDTERLLAFAKQMNEYGKRCHEAGITLAYHNHNHEFEKLNGSYLLDILAENTDPELVKLELDTYWVAFAGVDPKAYLQQHAGRVPLVHLKDMTAERTFTEVGNGTLDILGYYTTAKEVGAAWYIVENDAPTIPSLESAERSFGNLAKLTQR</sequence>
<feature type="domain" description="Xylose isomerase-like TIM barrel" evidence="1">
    <location>
        <begin position="24"/>
        <end position="237"/>
    </location>
</feature>
<dbReference type="GO" id="GO:0016853">
    <property type="term" value="F:isomerase activity"/>
    <property type="evidence" value="ECO:0007669"/>
    <property type="project" value="UniProtKB-KW"/>
</dbReference>
<dbReference type="Gene3D" id="3.20.20.150">
    <property type="entry name" value="Divalent-metal-dependent TIM barrel enzymes"/>
    <property type="match status" value="1"/>
</dbReference>
<organism evidence="2 3">
    <name type="scientific">Ktedonobacter robiniae</name>
    <dbReference type="NCBI Taxonomy" id="2778365"/>
    <lineage>
        <taxon>Bacteria</taxon>
        <taxon>Bacillati</taxon>
        <taxon>Chloroflexota</taxon>
        <taxon>Ktedonobacteria</taxon>
        <taxon>Ktedonobacterales</taxon>
        <taxon>Ktedonobacteraceae</taxon>
        <taxon>Ktedonobacter</taxon>
    </lineage>
</organism>
<dbReference type="RefSeq" id="WP_201370684.1">
    <property type="nucleotide sequence ID" value="NZ_BNJG01000001.1"/>
</dbReference>
<dbReference type="PANTHER" id="PTHR12110">
    <property type="entry name" value="HYDROXYPYRUVATE ISOMERASE"/>
    <property type="match status" value="1"/>
</dbReference>
<gene>
    <name evidence="2" type="ORF">KSB_23910</name>
</gene>
<protein>
    <submittedName>
        <fullName evidence="2">Sugar phosphate isomerase</fullName>
    </submittedName>
</protein>
<keyword evidence="3" id="KW-1185">Reference proteome</keyword>